<evidence type="ECO:0000313" key="2">
    <source>
        <dbReference type="Proteomes" id="UP001055879"/>
    </source>
</evidence>
<organism evidence="1 2">
    <name type="scientific">Arctium lappa</name>
    <name type="common">Greater burdock</name>
    <name type="synonym">Lappa major</name>
    <dbReference type="NCBI Taxonomy" id="4217"/>
    <lineage>
        <taxon>Eukaryota</taxon>
        <taxon>Viridiplantae</taxon>
        <taxon>Streptophyta</taxon>
        <taxon>Embryophyta</taxon>
        <taxon>Tracheophyta</taxon>
        <taxon>Spermatophyta</taxon>
        <taxon>Magnoliopsida</taxon>
        <taxon>eudicotyledons</taxon>
        <taxon>Gunneridae</taxon>
        <taxon>Pentapetalae</taxon>
        <taxon>asterids</taxon>
        <taxon>campanulids</taxon>
        <taxon>Asterales</taxon>
        <taxon>Asteraceae</taxon>
        <taxon>Carduoideae</taxon>
        <taxon>Cardueae</taxon>
        <taxon>Arctiinae</taxon>
        <taxon>Arctium</taxon>
    </lineage>
</organism>
<evidence type="ECO:0000313" key="1">
    <source>
        <dbReference type="EMBL" id="KAI3667017.1"/>
    </source>
</evidence>
<keyword evidence="2" id="KW-1185">Reference proteome</keyword>
<accession>A0ACB8XHF5</accession>
<reference evidence="2" key="1">
    <citation type="journal article" date="2022" name="Mol. Ecol. Resour.">
        <title>The genomes of chicory, endive, great burdock and yacon provide insights into Asteraceae palaeo-polyploidization history and plant inulin production.</title>
        <authorList>
            <person name="Fan W."/>
            <person name="Wang S."/>
            <person name="Wang H."/>
            <person name="Wang A."/>
            <person name="Jiang F."/>
            <person name="Liu H."/>
            <person name="Zhao H."/>
            <person name="Xu D."/>
            <person name="Zhang Y."/>
        </authorList>
    </citation>
    <scope>NUCLEOTIDE SEQUENCE [LARGE SCALE GENOMIC DNA]</scope>
    <source>
        <strain evidence="2">cv. Niubang</strain>
    </source>
</reference>
<protein>
    <submittedName>
        <fullName evidence="1">Uncharacterized protein</fullName>
    </submittedName>
</protein>
<proteinExistence type="predicted"/>
<dbReference type="EMBL" id="CM042063">
    <property type="protein sequence ID" value="KAI3667017.1"/>
    <property type="molecule type" value="Genomic_DNA"/>
</dbReference>
<comment type="caution">
    <text evidence="1">The sequence shown here is derived from an EMBL/GenBank/DDBJ whole genome shotgun (WGS) entry which is preliminary data.</text>
</comment>
<gene>
    <name evidence="1" type="ORF">L6452_42059</name>
</gene>
<reference evidence="1 2" key="2">
    <citation type="journal article" date="2022" name="Mol. Ecol. Resour.">
        <title>The genomes of chicory, endive, great burdock and yacon provide insights into Asteraceae paleo-polyploidization history and plant inulin production.</title>
        <authorList>
            <person name="Fan W."/>
            <person name="Wang S."/>
            <person name="Wang H."/>
            <person name="Wang A."/>
            <person name="Jiang F."/>
            <person name="Liu H."/>
            <person name="Zhao H."/>
            <person name="Xu D."/>
            <person name="Zhang Y."/>
        </authorList>
    </citation>
    <scope>NUCLEOTIDE SEQUENCE [LARGE SCALE GENOMIC DNA]</scope>
    <source>
        <strain evidence="2">cv. Niubang</strain>
    </source>
</reference>
<dbReference type="Proteomes" id="UP001055879">
    <property type="component" value="Linkage Group LG17"/>
</dbReference>
<sequence>MKSALNPDVNWEFECDPGVSLYLIYERVPEKSSLSGSLMKSALNPDVKWEFECDPGASLSFDLGDTAHVFQI</sequence>
<name>A0ACB8XHF5_ARCLA</name>